<dbReference type="GO" id="GO:0016788">
    <property type="term" value="F:hydrolase activity, acting on ester bonds"/>
    <property type="evidence" value="ECO:0007669"/>
    <property type="project" value="InterPro"/>
</dbReference>
<dbReference type="EMBL" id="MK977707">
    <property type="protein sequence ID" value="QDF19815.1"/>
    <property type="molecule type" value="Genomic_DNA"/>
</dbReference>
<dbReference type="InterPro" id="IPR010902">
    <property type="entry name" value="NUMOD4"/>
</dbReference>
<dbReference type="InterPro" id="IPR044925">
    <property type="entry name" value="His-Me_finger_sf"/>
</dbReference>
<dbReference type="GeneID" id="80019473"/>
<evidence type="ECO:0000259" key="1">
    <source>
        <dbReference type="Pfam" id="PF07463"/>
    </source>
</evidence>
<dbReference type="Proteomes" id="UP000318419">
    <property type="component" value="Genome"/>
</dbReference>
<dbReference type="Pfam" id="PF13392">
    <property type="entry name" value="HNH_3"/>
    <property type="match status" value="1"/>
</dbReference>
<accession>A0A4Y6EP08</accession>
<reference evidence="3 4" key="1">
    <citation type="submission" date="2019-05" db="EMBL/GenBank/DDBJ databases">
        <authorList>
            <person name="Kim R."/>
            <person name="Haleblian K.L."/>
            <person name="Torres C.-L.T."/>
            <person name="Chong M.Y."/>
            <person name="Duong K."/>
            <person name="Lee C."/>
            <person name="Lai L.T."/>
            <person name="Ballew A.S."/>
            <person name="Ly A.M."/>
            <person name="Wu S."/>
            <person name="Ngo R.T."/>
            <person name="Freise A.C."/>
            <person name="Reddi K."/>
            <person name="Moberg-Parker J."/>
            <person name="Garlena R.A."/>
            <person name="Russell D.A."/>
            <person name="Pope W.H."/>
            <person name="Jacobs-Sera D."/>
            <person name="Hatfull G.F."/>
        </authorList>
    </citation>
    <scope>NUCLEOTIDE SEQUENCE [LARGE SCALE GENOMIC DNA]</scope>
</reference>
<gene>
    <name evidence="3" type="primary">83</name>
    <name evidence="3" type="ORF">SEA_LILSPOTTY_83</name>
</gene>
<dbReference type="RefSeq" id="YP_010754872.1">
    <property type="nucleotide sequence ID" value="NC_073464.1"/>
</dbReference>
<keyword evidence="4" id="KW-1185">Reference proteome</keyword>
<evidence type="ECO:0000313" key="3">
    <source>
        <dbReference type="EMBL" id="QDF19815.1"/>
    </source>
</evidence>
<keyword evidence="3" id="KW-0378">Hydrolase</keyword>
<feature type="domain" description="HNH nuclease" evidence="2">
    <location>
        <begin position="120"/>
        <end position="164"/>
    </location>
</feature>
<sequence>MLISRCRTRSLLTTRARKRPEPLAGAFVVPEINKAPATASTAPGCGRLQGVDMADDIPTVAWKSHPEYPHYQASNDGRVRTLDRMEPQGARGMCFLPGRELSLFPIDGYLTFDIKKRKVKVHRFVCEVFNGPPPSPTHEVRHLNGDPRDNRPENLAWGTAKENATDRVRHGRQYRGGKAGRRVSSDSTHCRKGHEYNAANTAYAPDGWRRCRACAADETRRRRARMRERAKAASV</sequence>
<organism evidence="3 4">
    <name type="scientific">Mycobacterium phage LilSpotty</name>
    <dbReference type="NCBI Taxonomy" id="2588512"/>
    <lineage>
        <taxon>Viruses</taxon>
        <taxon>Duplodnaviria</taxon>
        <taxon>Heunggongvirae</taxon>
        <taxon>Uroviricota</taxon>
        <taxon>Caudoviricetes</taxon>
        <taxon>Lilspottyvirus</taxon>
        <taxon>Lilspottyvirus lilspotty</taxon>
    </lineage>
</organism>
<dbReference type="Gene3D" id="3.90.75.20">
    <property type="match status" value="1"/>
</dbReference>
<protein>
    <submittedName>
        <fullName evidence="3">HNH endonuclease</fullName>
    </submittedName>
</protein>
<dbReference type="SUPFAM" id="SSF54060">
    <property type="entry name" value="His-Me finger endonucleases"/>
    <property type="match status" value="1"/>
</dbReference>
<feature type="domain" description="NUMOD4" evidence="1">
    <location>
        <begin position="62"/>
        <end position="88"/>
    </location>
</feature>
<evidence type="ECO:0000313" key="4">
    <source>
        <dbReference type="Proteomes" id="UP000318419"/>
    </source>
</evidence>
<name>A0A4Y6EP08_9CAUD</name>
<dbReference type="KEGG" id="vg:80019473"/>
<keyword evidence="3" id="KW-0540">Nuclease</keyword>
<dbReference type="InterPro" id="IPR003615">
    <property type="entry name" value="HNH_nuc"/>
</dbReference>
<evidence type="ECO:0000259" key="2">
    <source>
        <dbReference type="Pfam" id="PF13392"/>
    </source>
</evidence>
<dbReference type="GO" id="GO:0004519">
    <property type="term" value="F:endonuclease activity"/>
    <property type="evidence" value="ECO:0007669"/>
    <property type="project" value="UniProtKB-KW"/>
</dbReference>
<proteinExistence type="predicted"/>
<keyword evidence="3" id="KW-0255">Endonuclease</keyword>
<dbReference type="Pfam" id="PF07463">
    <property type="entry name" value="NUMOD4"/>
    <property type="match status" value="1"/>
</dbReference>